<feature type="region of interest" description="Disordered" evidence="1">
    <location>
        <begin position="276"/>
        <end position="429"/>
    </location>
</feature>
<evidence type="ECO:0000259" key="2">
    <source>
        <dbReference type="Pfam" id="PF03432"/>
    </source>
</evidence>
<dbReference type="EMBL" id="CP024177">
    <property type="protein sequence ID" value="ATQ84215.1"/>
    <property type="molecule type" value="Genomic_DNA"/>
</dbReference>
<protein>
    <recommendedName>
        <fullName evidence="2">MobA/VirD2-like nuclease domain-containing protein</fullName>
    </recommendedName>
</protein>
<reference evidence="3" key="1">
    <citation type="submission" date="2017-10" db="EMBL/GenBank/DDBJ databases">
        <title>Complete Genome Sequence from Moraxella oslensis YHS isolated from human skin.</title>
        <authorList>
            <person name="Lee K."/>
            <person name="Lim J.Y."/>
            <person name="Hwang I."/>
        </authorList>
    </citation>
    <scope>NUCLEOTIDE SEQUENCE</scope>
    <source>
        <strain evidence="3">YHS</strain>
        <plasmid evidence="3">pYHS1</plasmid>
    </source>
</reference>
<dbReference type="InterPro" id="IPR005094">
    <property type="entry name" value="Endonuclease_MobA/VirD2"/>
</dbReference>
<feature type="region of interest" description="Disordered" evidence="1">
    <location>
        <begin position="577"/>
        <end position="607"/>
    </location>
</feature>
<gene>
    <name evidence="3" type="ORF">YHS_09750</name>
</gene>
<sequence length="850" mass="96179">MLVRFFNHGRVRKGALTRTGGGGAVRNYLLVASEDKTKPREGARLIYGNEVETTEVINGIKNNKIYTSGVLSFAPEESITDAQKIEIIESFEQNLFPGLMPGEYSGYWVEHKDKDRQELHFVFAEIHLPSGKALPVYYHNLDLKLVDSWKDLTNHDYGLVDPDDPSRTRAYRLKGYEYSLKKQQERQQHAVVSGKTPPPLRVFDEENIGNWLIDEIASNDAIQTQADVIGLISEVFEITRIAKDGQSISIKNPNGGRNIKLKGMLYEREFSRQRFESLGTTQKRQPSDRAALQSINQREREKRQQRLEKRFASHRERDRGFKPNLDPKLEKSEQRADNRGPTAAESVNPSVEEFNADSQYIEPNHHHERDGREHTGERRPDHITGSGERSERSSGGDQPDDVAVDSKPNQAGQRAADARYPADDDSASTSIEPIVPARINRLGSHRFRDFRRYRFVRIPLLSGQTGISGPTAVGHAAALYQPNALRGQGIFYDGYLSEQAQPRWGNHYAEKSVDRVLDQVRSEQQDLITDATGQLDVTDPSPAKQIFQTEVISHEPTDAYRTHHQTFRQTIERFAQPARGTDQSDSKRVTAAYRSDDQHRNHDTVSDLIDEIIGAYRPADRRQDEQPNPNDRSLLERINDYQSTTIGNVESTQGRISALGKKDTSSLDQIAGHLSNRRQRHRQYAERVKELHADSNHLSPIIADSHGKTREIRNRRIRRTFFYTPHFWRINTDADDVRTNASHLRGVLSEAQAISGVVLEMLKAMFKRMFEGVRDQLVGHAKAGRLTVATPDSSHVQTVTPDQAEAYVHQTPYNLSGYAKLVSTVDRVKGQGKSSDAPEPRQPSSRGPGF</sequence>
<feature type="region of interest" description="Disordered" evidence="1">
    <location>
        <begin position="827"/>
        <end position="850"/>
    </location>
</feature>
<feature type="domain" description="MobA/VirD2-like nuclease" evidence="2">
    <location>
        <begin position="50"/>
        <end position="138"/>
    </location>
</feature>
<organism evidence="3">
    <name type="scientific">Faucicola osloensis</name>
    <name type="common">Moraxella osloensis</name>
    <dbReference type="NCBI Taxonomy" id="34062"/>
    <lineage>
        <taxon>Bacteria</taxon>
        <taxon>Pseudomonadati</taxon>
        <taxon>Pseudomonadota</taxon>
        <taxon>Gammaproteobacteria</taxon>
        <taxon>Moraxellales</taxon>
        <taxon>Moraxellaceae</taxon>
        <taxon>Faucicola</taxon>
    </lineage>
</organism>
<dbReference type="AlphaFoldDB" id="A0AAD0EYG6"/>
<feature type="compositionally biased region" description="Basic and acidic residues" evidence="1">
    <location>
        <begin position="363"/>
        <end position="394"/>
    </location>
</feature>
<evidence type="ECO:0000313" key="3">
    <source>
        <dbReference type="EMBL" id="ATQ84215.1"/>
    </source>
</evidence>
<feature type="compositionally biased region" description="Basic and acidic residues" evidence="1">
    <location>
        <begin position="297"/>
        <end position="338"/>
    </location>
</feature>
<accession>A0AAD0EYG6</accession>
<keyword evidence="3" id="KW-0614">Plasmid</keyword>
<proteinExistence type="predicted"/>
<dbReference type="Pfam" id="PF03432">
    <property type="entry name" value="Relaxase"/>
    <property type="match status" value="1"/>
</dbReference>
<name>A0AAD0EYG6_FAUOS</name>
<geneLocation type="plasmid" evidence="3">
    <name>pYHS1</name>
</geneLocation>
<evidence type="ECO:0000256" key="1">
    <source>
        <dbReference type="SAM" id="MobiDB-lite"/>
    </source>
</evidence>
<feature type="compositionally biased region" description="Basic and acidic residues" evidence="1">
    <location>
        <begin position="582"/>
        <end position="605"/>
    </location>
</feature>